<evidence type="ECO:0000313" key="2">
    <source>
        <dbReference type="Proteomes" id="UP000591131"/>
    </source>
</evidence>
<evidence type="ECO:0000313" key="1">
    <source>
        <dbReference type="EMBL" id="KAF4649332.1"/>
    </source>
</evidence>
<keyword evidence="2" id="KW-1185">Reference proteome</keyword>
<organism evidence="1 2">
    <name type="scientific">Perkinsus chesapeaki</name>
    <name type="common">Clam parasite</name>
    <name type="synonym">Perkinsus andrewsi</name>
    <dbReference type="NCBI Taxonomy" id="330153"/>
    <lineage>
        <taxon>Eukaryota</taxon>
        <taxon>Sar</taxon>
        <taxon>Alveolata</taxon>
        <taxon>Perkinsozoa</taxon>
        <taxon>Perkinsea</taxon>
        <taxon>Perkinsida</taxon>
        <taxon>Perkinsidae</taxon>
        <taxon>Perkinsus</taxon>
    </lineage>
</organism>
<dbReference type="OrthoDB" id="8063408at2759"/>
<feature type="non-terminal residue" evidence="1">
    <location>
        <position position="169"/>
    </location>
</feature>
<dbReference type="Proteomes" id="UP000591131">
    <property type="component" value="Unassembled WGS sequence"/>
</dbReference>
<dbReference type="AlphaFoldDB" id="A0A7J6KR72"/>
<sequence>GIGDFSEKYTAGGFNPSLVVHLLVVHCAELYGAYSSSGLRLLSEELAERIHSQGYDFWMHVFNGHGFNFDPLKSFCSWLANDVDDDNKKSVLDYVLRLDLDKLFAVYFCYVPNVTKLQACAALDLYEPLGLYLELDLQRLWREICTLYKAWDDTLTEELVQRLRTWATP</sequence>
<comment type="caution">
    <text evidence="1">The sequence shown here is derived from an EMBL/GenBank/DDBJ whole genome shotgun (WGS) entry which is preliminary data.</text>
</comment>
<gene>
    <name evidence="1" type="ORF">FOL47_002176</name>
</gene>
<reference evidence="1 2" key="1">
    <citation type="submission" date="2020-04" db="EMBL/GenBank/DDBJ databases">
        <title>Perkinsus chesapeaki whole genome sequence.</title>
        <authorList>
            <person name="Bogema D.R."/>
        </authorList>
    </citation>
    <scope>NUCLEOTIDE SEQUENCE [LARGE SCALE GENOMIC DNA]</scope>
    <source>
        <strain evidence="1">ATCC PRA-425</strain>
    </source>
</reference>
<dbReference type="EMBL" id="JAAPAO010001575">
    <property type="protein sequence ID" value="KAF4649332.1"/>
    <property type="molecule type" value="Genomic_DNA"/>
</dbReference>
<proteinExistence type="predicted"/>
<name>A0A7J6KR72_PERCH</name>
<accession>A0A7J6KR72</accession>
<protein>
    <submittedName>
        <fullName evidence="1">Uncharacterized protein</fullName>
    </submittedName>
</protein>